<dbReference type="AlphaFoldDB" id="A0AAQ3K0G8"/>
<proteinExistence type="predicted"/>
<dbReference type="PANTHER" id="PTHR33386:SF13">
    <property type="entry name" value="EXPRESSED PROTEIN"/>
    <property type="match status" value="1"/>
</dbReference>
<name>A0AAQ3K0G8_9LILI</name>
<gene>
    <name evidence="2" type="ORF">Cni_G08433</name>
</gene>
<evidence type="ECO:0000313" key="2">
    <source>
        <dbReference type="EMBL" id="WOK99721.1"/>
    </source>
</evidence>
<accession>A0AAQ3K0G8</accession>
<reference evidence="2 3" key="1">
    <citation type="submission" date="2023-10" db="EMBL/GenBank/DDBJ databases">
        <title>Chromosome-scale genome assembly provides insights into flower coloration mechanisms of Canna indica.</title>
        <authorList>
            <person name="Li C."/>
        </authorList>
    </citation>
    <scope>NUCLEOTIDE SEQUENCE [LARGE SCALE GENOMIC DNA]</scope>
    <source>
        <tissue evidence="2">Flower</tissue>
    </source>
</reference>
<protein>
    <submittedName>
        <fullName evidence="2">Uncharacterized protein</fullName>
    </submittedName>
</protein>
<feature type="compositionally biased region" description="Basic and acidic residues" evidence="1">
    <location>
        <begin position="24"/>
        <end position="38"/>
    </location>
</feature>
<dbReference type="EMBL" id="CP136891">
    <property type="protein sequence ID" value="WOK99721.1"/>
    <property type="molecule type" value="Genomic_DNA"/>
</dbReference>
<dbReference type="PANTHER" id="PTHR33386">
    <property type="entry name" value="OS02G0740600 PROTEIN"/>
    <property type="match status" value="1"/>
</dbReference>
<organism evidence="2 3">
    <name type="scientific">Canna indica</name>
    <name type="common">Indian-shot</name>
    <dbReference type="NCBI Taxonomy" id="4628"/>
    <lineage>
        <taxon>Eukaryota</taxon>
        <taxon>Viridiplantae</taxon>
        <taxon>Streptophyta</taxon>
        <taxon>Embryophyta</taxon>
        <taxon>Tracheophyta</taxon>
        <taxon>Spermatophyta</taxon>
        <taxon>Magnoliopsida</taxon>
        <taxon>Liliopsida</taxon>
        <taxon>Zingiberales</taxon>
        <taxon>Cannaceae</taxon>
        <taxon>Canna</taxon>
    </lineage>
</organism>
<feature type="region of interest" description="Disordered" evidence="1">
    <location>
        <begin position="1"/>
        <end position="38"/>
    </location>
</feature>
<sequence>MASGGPSWADQWGAGGLNDDDDDNFNKESGKKNKKMDKVKALASASFDKAKTAASTGATKAKSGTTVGIKWIKTQYEKRTSK</sequence>
<keyword evidence="3" id="KW-1185">Reference proteome</keyword>
<dbReference type="Proteomes" id="UP001327560">
    <property type="component" value="Chromosome 2"/>
</dbReference>
<evidence type="ECO:0000313" key="3">
    <source>
        <dbReference type="Proteomes" id="UP001327560"/>
    </source>
</evidence>
<evidence type="ECO:0000256" key="1">
    <source>
        <dbReference type="SAM" id="MobiDB-lite"/>
    </source>
</evidence>